<dbReference type="RefSeq" id="WP_121197590.1">
    <property type="nucleotide sequence ID" value="NZ_RBKU01000001.1"/>
</dbReference>
<reference evidence="1 2" key="1">
    <citation type="submission" date="2018-10" db="EMBL/GenBank/DDBJ databases">
        <title>Genomic Encyclopedia of Archaeal and Bacterial Type Strains, Phase II (KMG-II): from individual species to whole genera.</title>
        <authorList>
            <person name="Goeker M."/>
        </authorList>
    </citation>
    <scope>NUCLEOTIDE SEQUENCE [LARGE SCALE GENOMIC DNA]</scope>
    <source>
        <strain evidence="1 2">DSM 18602</strain>
    </source>
</reference>
<accession>A0A495IZ30</accession>
<proteinExistence type="predicted"/>
<protein>
    <submittedName>
        <fullName evidence="1">Uncharacterized protein</fullName>
    </submittedName>
</protein>
<name>A0A495IZ30_9SPHI</name>
<dbReference type="AlphaFoldDB" id="A0A495IZ30"/>
<organism evidence="1 2">
    <name type="scientific">Mucilaginibacter gracilis</name>
    <dbReference type="NCBI Taxonomy" id="423350"/>
    <lineage>
        <taxon>Bacteria</taxon>
        <taxon>Pseudomonadati</taxon>
        <taxon>Bacteroidota</taxon>
        <taxon>Sphingobacteriia</taxon>
        <taxon>Sphingobacteriales</taxon>
        <taxon>Sphingobacteriaceae</taxon>
        <taxon>Mucilaginibacter</taxon>
    </lineage>
</organism>
<evidence type="ECO:0000313" key="2">
    <source>
        <dbReference type="Proteomes" id="UP000268007"/>
    </source>
</evidence>
<dbReference type="Proteomes" id="UP000268007">
    <property type="component" value="Unassembled WGS sequence"/>
</dbReference>
<dbReference type="EMBL" id="RBKU01000001">
    <property type="protein sequence ID" value="RKR81937.1"/>
    <property type="molecule type" value="Genomic_DNA"/>
</dbReference>
<keyword evidence="2" id="KW-1185">Reference proteome</keyword>
<sequence length="148" mass="16745">MKRLTTGPIILIAAFISVCIVAYENHASQAKQQDIPVANYTNPQTAIIPDSTSVPDTAERNEMVDIQVMFAKNGYQYCEFYDEYKQWEAQANKMDDEYYQAHPDAPGVAGKKADKWLDLKVSKWLKKHHLPDSLGNTIAFYGPKVCNN</sequence>
<evidence type="ECO:0000313" key="1">
    <source>
        <dbReference type="EMBL" id="RKR81937.1"/>
    </source>
</evidence>
<gene>
    <name evidence="1" type="ORF">BDD43_2099</name>
</gene>
<comment type="caution">
    <text evidence="1">The sequence shown here is derived from an EMBL/GenBank/DDBJ whole genome shotgun (WGS) entry which is preliminary data.</text>
</comment>